<evidence type="ECO:0000256" key="7">
    <source>
        <dbReference type="ARBA" id="ARBA00022840"/>
    </source>
</evidence>
<dbReference type="UniPathway" id="UPA00253">
    <property type="reaction ID" value="UER00332"/>
</dbReference>
<dbReference type="InterPro" id="IPR014729">
    <property type="entry name" value="Rossmann-like_a/b/a_fold"/>
</dbReference>
<dbReference type="EMBL" id="JXBY01000020">
    <property type="protein sequence ID" value="KJY55168.1"/>
    <property type="molecule type" value="Genomic_DNA"/>
</dbReference>
<dbReference type="OrthoDB" id="5295945at2"/>
<evidence type="ECO:0000256" key="2">
    <source>
        <dbReference type="ARBA" id="ARBA00005019"/>
    </source>
</evidence>
<evidence type="ECO:0000256" key="10">
    <source>
        <dbReference type="HAMAP-Rule" id="MF_00244"/>
    </source>
</evidence>
<evidence type="ECO:0000256" key="9">
    <source>
        <dbReference type="ARBA" id="ARBA00048721"/>
    </source>
</evidence>
<reference evidence="12 13" key="1">
    <citation type="submission" date="2014-12" db="EMBL/GenBank/DDBJ databases">
        <title>Comparative genomics of the lactic acid bacteria isolated from the honey bee gut.</title>
        <authorList>
            <person name="Ellegaard K.M."/>
            <person name="Tamarit D."/>
            <person name="Javelind E."/>
            <person name="Olofsson T."/>
            <person name="Andersson S.G."/>
            <person name="Vasquez A."/>
        </authorList>
    </citation>
    <scope>NUCLEOTIDE SEQUENCE [LARGE SCALE GENOMIC DNA]</scope>
    <source>
        <strain evidence="12 13">Biut2</strain>
    </source>
</reference>
<dbReference type="STRING" id="1218493.JF76_12540"/>
<sequence>MIAIAKNYQKTPTVEVAEEKIEPKKGRQIGIFGGTFNPIHLGHLIVAEQVLTKLHLDEVWFIPTNVPPLKDRPVVSAQDRANMLELGTQDNPRFQVKLFELYRGGVSYTVDTLRYLRESQPENHYYLIMGSDQVNNLGEWKEPTKLAQLATLVGVQRAGYPQKAKLPMIWVDVPAIAISSSLVRQTIAIGGSIRYLVPDTVRNYIQKKGLYHE</sequence>
<dbReference type="PATRIC" id="fig|1218493.3.peg.1314"/>
<name>A0A0F4LA39_9LACO</name>
<keyword evidence="6 10" id="KW-0547">Nucleotide-binding</keyword>
<dbReference type="NCBIfam" id="NF000840">
    <property type="entry name" value="PRK00071.1-3"/>
    <property type="match status" value="1"/>
</dbReference>
<evidence type="ECO:0000256" key="8">
    <source>
        <dbReference type="ARBA" id="ARBA00023027"/>
    </source>
</evidence>
<evidence type="ECO:0000256" key="6">
    <source>
        <dbReference type="ARBA" id="ARBA00022741"/>
    </source>
</evidence>
<dbReference type="NCBIfam" id="TIGR00125">
    <property type="entry name" value="cyt_tran_rel"/>
    <property type="match status" value="1"/>
</dbReference>
<dbReference type="InterPro" id="IPR004821">
    <property type="entry name" value="Cyt_trans-like"/>
</dbReference>
<keyword evidence="3 10" id="KW-0662">Pyridine nucleotide biosynthesis</keyword>
<evidence type="ECO:0000256" key="1">
    <source>
        <dbReference type="ARBA" id="ARBA00002324"/>
    </source>
</evidence>
<organism evidence="12 13">
    <name type="scientific">Lactobacillus kullabergensis</name>
    <dbReference type="NCBI Taxonomy" id="1218493"/>
    <lineage>
        <taxon>Bacteria</taxon>
        <taxon>Bacillati</taxon>
        <taxon>Bacillota</taxon>
        <taxon>Bacilli</taxon>
        <taxon>Lactobacillales</taxon>
        <taxon>Lactobacillaceae</taxon>
        <taxon>Lactobacillus</taxon>
    </lineage>
</organism>
<dbReference type="HOGENOM" id="CLU_069765_3_1_9"/>
<evidence type="ECO:0000313" key="13">
    <source>
        <dbReference type="Proteomes" id="UP000033533"/>
    </source>
</evidence>
<dbReference type="HAMAP" id="MF_00244">
    <property type="entry name" value="NaMN_adenylyltr"/>
    <property type="match status" value="1"/>
</dbReference>
<dbReference type="Pfam" id="PF01467">
    <property type="entry name" value="CTP_transf_like"/>
    <property type="match status" value="1"/>
</dbReference>
<proteinExistence type="inferred from homology"/>
<dbReference type="GO" id="GO:0005524">
    <property type="term" value="F:ATP binding"/>
    <property type="evidence" value="ECO:0007669"/>
    <property type="project" value="UniProtKB-KW"/>
</dbReference>
<feature type="domain" description="Cytidyltransferase-like" evidence="11">
    <location>
        <begin position="31"/>
        <end position="185"/>
    </location>
</feature>
<dbReference type="InterPro" id="IPR005248">
    <property type="entry name" value="NadD/NMNAT"/>
</dbReference>
<keyword evidence="4 10" id="KW-0808">Transferase</keyword>
<keyword evidence="5 10" id="KW-0548">Nucleotidyltransferase</keyword>
<comment type="catalytic activity">
    <reaction evidence="9 10">
        <text>nicotinate beta-D-ribonucleotide + ATP + H(+) = deamido-NAD(+) + diphosphate</text>
        <dbReference type="Rhea" id="RHEA:22860"/>
        <dbReference type="ChEBI" id="CHEBI:15378"/>
        <dbReference type="ChEBI" id="CHEBI:30616"/>
        <dbReference type="ChEBI" id="CHEBI:33019"/>
        <dbReference type="ChEBI" id="CHEBI:57502"/>
        <dbReference type="ChEBI" id="CHEBI:58437"/>
        <dbReference type="EC" id="2.7.7.18"/>
    </reaction>
</comment>
<dbReference type="AlphaFoldDB" id="A0A0F4LA39"/>
<evidence type="ECO:0000313" key="12">
    <source>
        <dbReference type="EMBL" id="KJY55168.1"/>
    </source>
</evidence>
<dbReference type="RefSeq" id="WP_045928309.1">
    <property type="nucleotide sequence ID" value="NZ_JBHSZS010000010.1"/>
</dbReference>
<accession>A0A0F4LA39</accession>
<evidence type="ECO:0000259" key="11">
    <source>
        <dbReference type="Pfam" id="PF01467"/>
    </source>
</evidence>
<evidence type="ECO:0000256" key="3">
    <source>
        <dbReference type="ARBA" id="ARBA00022642"/>
    </source>
</evidence>
<comment type="caution">
    <text evidence="12">The sequence shown here is derived from an EMBL/GenBank/DDBJ whole genome shotgun (WGS) entry which is preliminary data.</text>
</comment>
<dbReference type="PANTHER" id="PTHR39321">
    <property type="entry name" value="NICOTINATE-NUCLEOTIDE ADENYLYLTRANSFERASE-RELATED"/>
    <property type="match status" value="1"/>
</dbReference>
<keyword evidence="8 10" id="KW-0520">NAD</keyword>
<comment type="similarity">
    <text evidence="10">Belongs to the NadD family.</text>
</comment>
<evidence type="ECO:0000256" key="5">
    <source>
        <dbReference type="ARBA" id="ARBA00022695"/>
    </source>
</evidence>
<dbReference type="PANTHER" id="PTHR39321:SF3">
    <property type="entry name" value="PHOSPHOPANTETHEINE ADENYLYLTRANSFERASE"/>
    <property type="match status" value="1"/>
</dbReference>
<keyword evidence="7 10" id="KW-0067">ATP-binding</keyword>
<dbReference type="GO" id="GO:0004515">
    <property type="term" value="F:nicotinate-nucleotide adenylyltransferase activity"/>
    <property type="evidence" value="ECO:0007669"/>
    <property type="project" value="UniProtKB-UniRule"/>
</dbReference>
<dbReference type="CDD" id="cd02165">
    <property type="entry name" value="NMNAT"/>
    <property type="match status" value="1"/>
</dbReference>
<dbReference type="GO" id="GO:0009435">
    <property type="term" value="P:NAD+ biosynthetic process"/>
    <property type="evidence" value="ECO:0007669"/>
    <property type="project" value="UniProtKB-UniRule"/>
</dbReference>
<protein>
    <recommendedName>
        <fullName evidence="10">Probable nicotinate-nucleotide adenylyltransferase</fullName>
        <ecNumber evidence="10">2.7.7.18</ecNumber>
    </recommendedName>
    <alternativeName>
        <fullName evidence="10">Deamido-NAD(+) diphosphorylase</fullName>
    </alternativeName>
    <alternativeName>
        <fullName evidence="10">Deamido-NAD(+) pyrophosphorylase</fullName>
    </alternativeName>
    <alternativeName>
        <fullName evidence="10">Nicotinate mononucleotide adenylyltransferase</fullName>
        <shortName evidence="10">NaMN adenylyltransferase</shortName>
    </alternativeName>
</protein>
<gene>
    <name evidence="10 12" type="primary">nadD</name>
    <name evidence="12" type="ORF">JF76_12540</name>
</gene>
<dbReference type="EC" id="2.7.7.18" evidence="10"/>
<dbReference type="Gene3D" id="3.40.50.620">
    <property type="entry name" value="HUPs"/>
    <property type="match status" value="1"/>
</dbReference>
<dbReference type="Proteomes" id="UP000033533">
    <property type="component" value="Unassembled WGS sequence"/>
</dbReference>
<comment type="pathway">
    <text evidence="2 10">Cofactor biosynthesis; NAD(+) biosynthesis; deamido-NAD(+) from nicotinate D-ribonucleotide: step 1/1.</text>
</comment>
<dbReference type="NCBIfam" id="NF000841">
    <property type="entry name" value="PRK00071.1-4"/>
    <property type="match status" value="1"/>
</dbReference>
<dbReference type="NCBIfam" id="TIGR00482">
    <property type="entry name" value="nicotinate (nicotinamide) nucleotide adenylyltransferase"/>
    <property type="match status" value="1"/>
</dbReference>
<dbReference type="SUPFAM" id="SSF52374">
    <property type="entry name" value="Nucleotidylyl transferase"/>
    <property type="match status" value="1"/>
</dbReference>
<evidence type="ECO:0000256" key="4">
    <source>
        <dbReference type="ARBA" id="ARBA00022679"/>
    </source>
</evidence>
<comment type="function">
    <text evidence="1 10">Catalyzes the reversible adenylation of nicotinate mononucleotide (NaMN) to nicotinic acid adenine dinucleotide (NaAD).</text>
</comment>